<feature type="transmembrane region" description="Helical" evidence="2">
    <location>
        <begin position="190"/>
        <end position="210"/>
    </location>
</feature>
<keyword evidence="2" id="KW-0472">Membrane</keyword>
<comment type="caution">
    <text evidence="4">The sequence shown here is derived from an EMBL/GenBank/DDBJ whole genome shotgun (WGS) entry which is preliminary data.</text>
</comment>
<sequence>MKAIYFTWIIFLKIAIAREEWIDPHDMKIRYTSTYKKSNGNYKEDYRDEEQCDSYNNQNSSYLRKVINLILNMAKFDRHNEIYKGQIIINLNGSSLRQLDVVLDNSFKEISRHSYFHYRYIALKEEAEVDKFLIYKENVKCDPNNLGWFDWLYDKITGYCQRNERSFLLSQRSTILIITPMRVVSEQFEILVPILKYLGQGCGSFMMALINAMPIYMLPYAVIVALVLVMILVLMMGTYVFGICPKFNIFYIFQLEFSKKEHCAISSGREQDSLSGENLRSLLDANLNNSSKQTSIASSQSTKCITYKTKKPKKVTRRQSIKIPKAQPGEIKNSTDSQELIQLELPRQSNQR</sequence>
<name>A0ABD2MUU6_9CUCU</name>
<feature type="region of interest" description="Disordered" evidence="1">
    <location>
        <begin position="310"/>
        <end position="352"/>
    </location>
</feature>
<feature type="transmembrane region" description="Helical" evidence="2">
    <location>
        <begin position="217"/>
        <end position="241"/>
    </location>
</feature>
<keyword evidence="2" id="KW-0812">Transmembrane</keyword>
<protein>
    <recommendedName>
        <fullName evidence="6">Chloride channel CLIC-like protein 1</fullName>
    </recommendedName>
</protein>
<dbReference type="Proteomes" id="UP001516400">
    <property type="component" value="Unassembled WGS sequence"/>
</dbReference>
<dbReference type="EMBL" id="JABFTP020000021">
    <property type="protein sequence ID" value="KAL3270240.1"/>
    <property type="molecule type" value="Genomic_DNA"/>
</dbReference>
<proteinExistence type="predicted"/>
<keyword evidence="3" id="KW-0732">Signal</keyword>
<accession>A0ABD2MUU6</accession>
<dbReference type="AlphaFoldDB" id="A0ABD2MUU6"/>
<evidence type="ECO:0008006" key="6">
    <source>
        <dbReference type="Google" id="ProtNLM"/>
    </source>
</evidence>
<organism evidence="4 5">
    <name type="scientific">Cryptolaemus montrouzieri</name>
    <dbReference type="NCBI Taxonomy" id="559131"/>
    <lineage>
        <taxon>Eukaryota</taxon>
        <taxon>Metazoa</taxon>
        <taxon>Ecdysozoa</taxon>
        <taxon>Arthropoda</taxon>
        <taxon>Hexapoda</taxon>
        <taxon>Insecta</taxon>
        <taxon>Pterygota</taxon>
        <taxon>Neoptera</taxon>
        <taxon>Endopterygota</taxon>
        <taxon>Coleoptera</taxon>
        <taxon>Polyphaga</taxon>
        <taxon>Cucujiformia</taxon>
        <taxon>Coccinelloidea</taxon>
        <taxon>Coccinellidae</taxon>
        <taxon>Scymninae</taxon>
        <taxon>Scymnini</taxon>
        <taxon>Cryptolaemus</taxon>
    </lineage>
</organism>
<evidence type="ECO:0000256" key="2">
    <source>
        <dbReference type="SAM" id="Phobius"/>
    </source>
</evidence>
<keyword evidence="5" id="KW-1185">Reference proteome</keyword>
<feature type="compositionally biased region" description="Basic residues" evidence="1">
    <location>
        <begin position="310"/>
        <end position="320"/>
    </location>
</feature>
<evidence type="ECO:0000256" key="1">
    <source>
        <dbReference type="SAM" id="MobiDB-lite"/>
    </source>
</evidence>
<feature type="chain" id="PRO_5044822627" description="Chloride channel CLIC-like protein 1" evidence="3">
    <location>
        <begin position="18"/>
        <end position="352"/>
    </location>
</feature>
<feature type="signal peptide" evidence="3">
    <location>
        <begin position="1"/>
        <end position="17"/>
    </location>
</feature>
<evidence type="ECO:0000256" key="3">
    <source>
        <dbReference type="SAM" id="SignalP"/>
    </source>
</evidence>
<gene>
    <name evidence="4" type="ORF">HHI36_009296</name>
</gene>
<keyword evidence="2" id="KW-1133">Transmembrane helix</keyword>
<reference evidence="4 5" key="1">
    <citation type="journal article" date="2021" name="BMC Biol.">
        <title>Horizontally acquired antibacterial genes associated with adaptive radiation of ladybird beetles.</title>
        <authorList>
            <person name="Li H.S."/>
            <person name="Tang X.F."/>
            <person name="Huang Y.H."/>
            <person name="Xu Z.Y."/>
            <person name="Chen M.L."/>
            <person name="Du X.Y."/>
            <person name="Qiu B.Y."/>
            <person name="Chen P.T."/>
            <person name="Zhang W."/>
            <person name="Slipinski A."/>
            <person name="Escalona H.E."/>
            <person name="Waterhouse R.M."/>
            <person name="Zwick A."/>
            <person name="Pang H."/>
        </authorList>
    </citation>
    <scope>NUCLEOTIDE SEQUENCE [LARGE SCALE GENOMIC DNA]</scope>
    <source>
        <strain evidence="4">SYSU2018</strain>
    </source>
</reference>
<evidence type="ECO:0000313" key="5">
    <source>
        <dbReference type="Proteomes" id="UP001516400"/>
    </source>
</evidence>
<evidence type="ECO:0000313" key="4">
    <source>
        <dbReference type="EMBL" id="KAL3270240.1"/>
    </source>
</evidence>